<accession>A0A812B4M1</accession>
<dbReference type="EC" id="2.3.2.27" evidence="1"/>
<dbReference type="Gene3D" id="3.40.390.10">
    <property type="entry name" value="Collagenase (Catalytic Domain)"/>
    <property type="match status" value="1"/>
</dbReference>
<keyword evidence="2" id="KW-1185">Reference proteome</keyword>
<dbReference type="GO" id="GO:0061630">
    <property type="term" value="F:ubiquitin protein ligase activity"/>
    <property type="evidence" value="ECO:0007669"/>
    <property type="project" value="UniProtKB-EC"/>
</dbReference>
<proteinExistence type="predicted"/>
<gene>
    <name evidence="1" type="ORF">SPHA_11317</name>
</gene>
<dbReference type="EMBL" id="CAHIKZ030000373">
    <property type="protein sequence ID" value="CAE1170962.1"/>
    <property type="molecule type" value="Genomic_DNA"/>
</dbReference>
<reference evidence="1" key="1">
    <citation type="submission" date="2021-01" db="EMBL/GenBank/DDBJ databases">
        <authorList>
            <person name="Li R."/>
            <person name="Bekaert M."/>
        </authorList>
    </citation>
    <scope>NUCLEOTIDE SEQUENCE</scope>
    <source>
        <strain evidence="1">Farmed</strain>
    </source>
</reference>
<name>A0A812B4M1_ACAPH</name>
<protein>
    <submittedName>
        <fullName evidence="1">TRIM71</fullName>
        <ecNumber evidence="1">2.3.2.27</ecNumber>
    </submittedName>
</protein>
<sequence>MHDSRNLFFFFIRFDHTEIRYRKRRFATDQTTLRVPVDDEVYVANLFHPTQILHPDARVILTDGDNQQKVDVVHPDCYLVGEVTSHGGSASFSYCHGMPIDTSGKAVIEIGVYIDADYNRYIENVGDDTLAKKMDFILVKWNAVQYEYSKKEQLGREVEIQLKKMEFWKTNPKWLKVSNKLGSLLHSICQWNKDKEPFDTIYLHTG</sequence>
<keyword evidence="1" id="KW-0012">Acyltransferase</keyword>
<organism evidence="1 2">
    <name type="scientific">Acanthosepion pharaonis</name>
    <name type="common">Pharaoh cuttlefish</name>
    <name type="synonym">Sepia pharaonis</name>
    <dbReference type="NCBI Taxonomy" id="158019"/>
    <lineage>
        <taxon>Eukaryota</taxon>
        <taxon>Metazoa</taxon>
        <taxon>Spiralia</taxon>
        <taxon>Lophotrochozoa</taxon>
        <taxon>Mollusca</taxon>
        <taxon>Cephalopoda</taxon>
        <taxon>Coleoidea</taxon>
        <taxon>Decapodiformes</taxon>
        <taxon>Sepiida</taxon>
        <taxon>Sepiina</taxon>
        <taxon>Sepiidae</taxon>
        <taxon>Acanthosepion</taxon>
    </lineage>
</organism>
<dbReference type="AlphaFoldDB" id="A0A812B4M1"/>
<dbReference type="Proteomes" id="UP000597762">
    <property type="component" value="Unassembled WGS sequence"/>
</dbReference>
<evidence type="ECO:0000313" key="1">
    <source>
        <dbReference type="EMBL" id="CAE1170962.1"/>
    </source>
</evidence>
<comment type="caution">
    <text evidence="1">The sequence shown here is derived from an EMBL/GenBank/DDBJ whole genome shotgun (WGS) entry which is preliminary data.</text>
</comment>
<dbReference type="GO" id="GO:0008237">
    <property type="term" value="F:metallopeptidase activity"/>
    <property type="evidence" value="ECO:0007669"/>
    <property type="project" value="InterPro"/>
</dbReference>
<dbReference type="OrthoDB" id="6040087at2759"/>
<dbReference type="InterPro" id="IPR024079">
    <property type="entry name" value="MetalloPept_cat_dom_sf"/>
</dbReference>
<evidence type="ECO:0000313" key="2">
    <source>
        <dbReference type="Proteomes" id="UP000597762"/>
    </source>
</evidence>
<keyword evidence="1" id="KW-0808">Transferase</keyword>